<dbReference type="EMBL" id="JACXVP010000010">
    <property type="protein sequence ID" value="KAG5580822.1"/>
    <property type="molecule type" value="Genomic_DNA"/>
</dbReference>
<dbReference type="AlphaFoldDB" id="A0A9J5X0R1"/>
<protein>
    <submittedName>
        <fullName evidence="3">Uncharacterized protein</fullName>
    </submittedName>
</protein>
<evidence type="ECO:0000256" key="1">
    <source>
        <dbReference type="SAM" id="MobiDB-lite"/>
    </source>
</evidence>
<keyword evidence="4" id="KW-1185">Reference proteome</keyword>
<feature type="region of interest" description="Disordered" evidence="1">
    <location>
        <begin position="1"/>
        <end position="51"/>
    </location>
</feature>
<proteinExistence type="predicted"/>
<feature type="compositionally biased region" description="Basic residues" evidence="1">
    <location>
        <begin position="34"/>
        <end position="44"/>
    </location>
</feature>
<evidence type="ECO:0000313" key="4">
    <source>
        <dbReference type="Proteomes" id="UP000824120"/>
    </source>
</evidence>
<accession>A0A9J5X0R1</accession>
<feature type="transmembrane region" description="Helical" evidence="2">
    <location>
        <begin position="87"/>
        <end position="115"/>
    </location>
</feature>
<keyword evidence="2" id="KW-0472">Membrane</keyword>
<comment type="caution">
    <text evidence="3">The sequence shown here is derived from an EMBL/GenBank/DDBJ whole genome shotgun (WGS) entry which is preliminary data.</text>
</comment>
<keyword evidence="2" id="KW-0812">Transmembrane</keyword>
<name>A0A9J5X0R1_SOLCO</name>
<feature type="compositionally biased region" description="Polar residues" evidence="1">
    <location>
        <begin position="9"/>
        <end position="21"/>
    </location>
</feature>
<evidence type="ECO:0000313" key="3">
    <source>
        <dbReference type="EMBL" id="KAG5580822.1"/>
    </source>
</evidence>
<organism evidence="3 4">
    <name type="scientific">Solanum commersonii</name>
    <name type="common">Commerson's wild potato</name>
    <name type="synonym">Commerson's nightshade</name>
    <dbReference type="NCBI Taxonomy" id="4109"/>
    <lineage>
        <taxon>Eukaryota</taxon>
        <taxon>Viridiplantae</taxon>
        <taxon>Streptophyta</taxon>
        <taxon>Embryophyta</taxon>
        <taxon>Tracheophyta</taxon>
        <taxon>Spermatophyta</taxon>
        <taxon>Magnoliopsida</taxon>
        <taxon>eudicotyledons</taxon>
        <taxon>Gunneridae</taxon>
        <taxon>Pentapetalae</taxon>
        <taxon>asterids</taxon>
        <taxon>lamiids</taxon>
        <taxon>Solanales</taxon>
        <taxon>Solanaceae</taxon>
        <taxon>Solanoideae</taxon>
        <taxon>Solaneae</taxon>
        <taxon>Solanum</taxon>
    </lineage>
</organism>
<evidence type="ECO:0000256" key="2">
    <source>
        <dbReference type="SAM" id="Phobius"/>
    </source>
</evidence>
<reference evidence="3 4" key="1">
    <citation type="submission" date="2020-09" db="EMBL/GenBank/DDBJ databases">
        <title>De no assembly of potato wild relative species, Solanum commersonii.</title>
        <authorList>
            <person name="Cho K."/>
        </authorList>
    </citation>
    <scope>NUCLEOTIDE SEQUENCE [LARGE SCALE GENOMIC DNA]</scope>
    <source>
        <strain evidence="3">LZ3.2</strain>
        <tissue evidence="3">Leaf</tissue>
    </source>
</reference>
<keyword evidence="2" id="KW-1133">Transmembrane helix</keyword>
<sequence>MLQFDESQRPTSNFSKVNFFNPSKLKKTPEKTLRKPIWRSKSRSPNHSASRPLVSSIALLPWHLASSRSWHTGTLCGMMSHLVTHRVLLAILRIAYLHFFCLFCSFFPISVIALFRNPYS</sequence>
<gene>
    <name evidence="3" type="ORF">H5410_051449</name>
</gene>
<dbReference type="Proteomes" id="UP000824120">
    <property type="component" value="Chromosome 10"/>
</dbReference>